<dbReference type="EMBL" id="QMQA01000352">
    <property type="protein sequence ID" value="RLE09732.1"/>
    <property type="molecule type" value="Genomic_DNA"/>
</dbReference>
<feature type="domain" description="RCK C-terminal" evidence="8">
    <location>
        <begin position="364"/>
        <end position="445"/>
    </location>
</feature>
<dbReference type="Pfam" id="PF02080">
    <property type="entry name" value="TrkA_C"/>
    <property type="match status" value="2"/>
</dbReference>
<keyword evidence="3" id="KW-0633">Potassium transport</keyword>
<dbReference type="AlphaFoldDB" id="A0A662D8K1"/>
<dbReference type="Pfam" id="PF02254">
    <property type="entry name" value="TrkA_N"/>
    <property type="match status" value="2"/>
</dbReference>
<dbReference type="NCBIfam" id="NF007032">
    <property type="entry name" value="PRK09496.1-4"/>
    <property type="match status" value="1"/>
</dbReference>
<dbReference type="InterPro" id="IPR006037">
    <property type="entry name" value="RCK_C"/>
</dbReference>
<keyword evidence="6" id="KW-0406">Ion transport</keyword>
<keyword evidence="5" id="KW-0520">NAD</keyword>
<proteinExistence type="predicted"/>
<keyword evidence="2" id="KW-0813">Transport</keyword>
<dbReference type="NCBIfam" id="NF007031">
    <property type="entry name" value="PRK09496.1-2"/>
    <property type="match status" value="1"/>
</dbReference>
<evidence type="ECO:0000256" key="1">
    <source>
        <dbReference type="ARBA" id="ARBA00017378"/>
    </source>
</evidence>
<accession>A0A662D8K1</accession>
<dbReference type="PROSITE" id="PS51202">
    <property type="entry name" value="RCK_C"/>
    <property type="match status" value="2"/>
</dbReference>
<sequence length="450" mass="49314">MRIVIIGAGEVGYHIAKTLSLENHEVTVVERDEKTCQYVQSTLDVLTISGNGANISTLKEAGIQDTDMIVAVTGIDEVNMVACMTARQFGVSKKIARIRDVEYIKNSTLIKQQLGVDFVINPEIATSREIVNLLESPVNVAQIQNFAEGKVQIFELKVKEDFPFIGRQLKDINLGRPTLIVAIYRKGEIVIPSGEEKILLEDNLYIVAGEEHFLKLDEITGPHPVNIRNVMILGGSNIGIQTASILSRHGISTKLIEANREKCHILAQKLPDTLVINGDGTDVEILKSEGIGATDGFVAVTGDEETNILVSLLAKHLGSNKVIAKVDRSNYIPIVEKIGVDAVVDPRIITTSSILRFIRKGEVVSLTLLKEGKAEIMELIAQPASKIINKPLRDAHLPKECIIGAIVRGSQVIIPHGNDIIQPQDKVIVFTLPSSIKKIERMFTGKQKVK</sequence>
<evidence type="ECO:0000256" key="6">
    <source>
        <dbReference type="ARBA" id="ARBA00023065"/>
    </source>
</evidence>
<dbReference type="NCBIfam" id="NF007039">
    <property type="entry name" value="PRK09496.3-2"/>
    <property type="match status" value="1"/>
</dbReference>
<dbReference type="PANTHER" id="PTHR43833">
    <property type="entry name" value="POTASSIUM CHANNEL PROTEIN 2-RELATED-RELATED"/>
    <property type="match status" value="1"/>
</dbReference>
<dbReference type="InterPro" id="IPR003148">
    <property type="entry name" value="RCK_N"/>
</dbReference>
<dbReference type="PRINTS" id="PR00335">
    <property type="entry name" value="KUPTAKETRKA"/>
</dbReference>
<evidence type="ECO:0000313" key="10">
    <source>
        <dbReference type="Proteomes" id="UP000280417"/>
    </source>
</evidence>
<dbReference type="Proteomes" id="UP000280417">
    <property type="component" value="Unassembled WGS sequence"/>
</dbReference>
<dbReference type="InterPro" id="IPR036291">
    <property type="entry name" value="NAD(P)-bd_dom_sf"/>
</dbReference>
<protein>
    <recommendedName>
        <fullName evidence="1">Trk system potassium uptake protein TrkA</fullName>
    </recommendedName>
</protein>
<dbReference type="PROSITE" id="PS51201">
    <property type="entry name" value="RCK_N"/>
    <property type="match status" value="2"/>
</dbReference>
<evidence type="ECO:0000256" key="5">
    <source>
        <dbReference type="ARBA" id="ARBA00023027"/>
    </source>
</evidence>
<organism evidence="9 10">
    <name type="scientific">Aerophobetes bacterium</name>
    <dbReference type="NCBI Taxonomy" id="2030807"/>
    <lineage>
        <taxon>Bacteria</taxon>
        <taxon>Candidatus Aerophobota</taxon>
    </lineage>
</organism>
<evidence type="ECO:0000256" key="4">
    <source>
        <dbReference type="ARBA" id="ARBA00022958"/>
    </source>
</evidence>
<dbReference type="InterPro" id="IPR036721">
    <property type="entry name" value="RCK_C_sf"/>
</dbReference>
<dbReference type="PANTHER" id="PTHR43833:SF5">
    <property type="entry name" value="TRK SYSTEM POTASSIUM UPTAKE PROTEIN TRKA"/>
    <property type="match status" value="1"/>
</dbReference>
<dbReference type="NCBIfam" id="NF007041">
    <property type="entry name" value="PRK09496.3-4"/>
    <property type="match status" value="1"/>
</dbReference>
<evidence type="ECO:0000256" key="3">
    <source>
        <dbReference type="ARBA" id="ARBA00022538"/>
    </source>
</evidence>
<dbReference type="GO" id="GO:0005886">
    <property type="term" value="C:plasma membrane"/>
    <property type="evidence" value="ECO:0007669"/>
    <property type="project" value="InterPro"/>
</dbReference>
<dbReference type="InterPro" id="IPR050721">
    <property type="entry name" value="Trk_Ktr_HKT_K-transport"/>
</dbReference>
<comment type="caution">
    <text evidence="9">The sequence shown here is derived from an EMBL/GenBank/DDBJ whole genome shotgun (WGS) entry which is preliminary data.</text>
</comment>
<reference evidence="9 10" key="1">
    <citation type="submission" date="2018-06" db="EMBL/GenBank/DDBJ databases">
        <title>Extensive metabolic versatility and redundancy in microbially diverse, dynamic hydrothermal sediments.</title>
        <authorList>
            <person name="Dombrowski N."/>
            <person name="Teske A."/>
            <person name="Baker B.J."/>
        </authorList>
    </citation>
    <scope>NUCLEOTIDE SEQUENCE [LARGE SCALE GENOMIC DNA]</scope>
    <source>
        <strain evidence="9">B3_G15</strain>
    </source>
</reference>
<feature type="domain" description="RCK C-terminal" evidence="8">
    <location>
        <begin position="141"/>
        <end position="222"/>
    </location>
</feature>
<dbReference type="SUPFAM" id="SSF51735">
    <property type="entry name" value="NAD(P)-binding Rossmann-fold domains"/>
    <property type="match status" value="2"/>
</dbReference>
<keyword evidence="4" id="KW-0630">Potassium</keyword>
<evidence type="ECO:0000313" key="9">
    <source>
        <dbReference type="EMBL" id="RLE09732.1"/>
    </source>
</evidence>
<dbReference type="NCBIfam" id="NF007034">
    <property type="entry name" value="PRK09496.2-1"/>
    <property type="match status" value="1"/>
</dbReference>
<feature type="domain" description="RCK N-terminal" evidence="7">
    <location>
        <begin position="227"/>
        <end position="344"/>
    </location>
</feature>
<evidence type="ECO:0000259" key="7">
    <source>
        <dbReference type="PROSITE" id="PS51201"/>
    </source>
</evidence>
<evidence type="ECO:0000256" key="2">
    <source>
        <dbReference type="ARBA" id="ARBA00022448"/>
    </source>
</evidence>
<dbReference type="NCBIfam" id="NF007038">
    <property type="entry name" value="PRK09496.2-6"/>
    <property type="match status" value="1"/>
</dbReference>
<evidence type="ECO:0000259" key="8">
    <source>
        <dbReference type="PROSITE" id="PS51202"/>
    </source>
</evidence>
<feature type="domain" description="RCK N-terminal" evidence="7">
    <location>
        <begin position="1"/>
        <end position="120"/>
    </location>
</feature>
<gene>
    <name evidence="9" type="ORF">DRJ04_09665</name>
</gene>
<dbReference type="SUPFAM" id="SSF116726">
    <property type="entry name" value="TrkA C-terminal domain-like"/>
    <property type="match status" value="2"/>
</dbReference>
<dbReference type="GO" id="GO:0015079">
    <property type="term" value="F:potassium ion transmembrane transporter activity"/>
    <property type="evidence" value="ECO:0007669"/>
    <property type="project" value="InterPro"/>
</dbReference>
<dbReference type="Gene3D" id="3.40.50.720">
    <property type="entry name" value="NAD(P)-binding Rossmann-like Domain"/>
    <property type="match status" value="2"/>
</dbReference>
<name>A0A662D8K1_UNCAE</name>
<dbReference type="Gene3D" id="3.30.70.1450">
    <property type="entry name" value="Regulator of K+ conductance, C-terminal domain"/>
    <property type="match status" value="2"/>
</dbReference>
<dbReference type="InterPro" id="IPR006036">
    <property type="entry name" value="K_uptake_TrkA"/>
</dbReference>